<accession>A0ABW3G3Y4</accession>
<dbReference type="Gene3D" id="3.40.50.150">
    <property type="entry name" value="Vaccinia Virus protein VP39"/>
    <property type="match status" value="1"/>
</dbReference>
<protein>
    <submittedName>
        <fullName evidence="1">Methyltransferase domain-containing protein</fullName>
    </submittedName>
</protein>
<reference evidence="2" key="1">
    <citation type="journal article" date="2019" name="Int. J. Syst. Evol. Microbiol.">
        <title>The Global Catalogue of Microorganisms (GCM) 10K type strain sequencing project: providing services to taxonomists for standard genome sequencing and annotation.</title>
        <authorList>
            <consortium name="The Broad Institute Genomics Platform"/>
            <consortium name="The Broad Institute Genome Sequencing Center for Infectious Disease"/>
            <person name="Wu L."/>
            <person name="Ma J."/>
        </authorList>
    </citation>
    <scope>NUCLEOTIDE SEQUENCE [LARGE SCALE GENOMIC DNA]</scope>
    <source>
        <strain evidence="2">CCUG 56401</strain>
    </source>
</reference>
<dbReference type="InterPro" id="IPR029063">
    <property type="entry name" value="SAM-dependent_MTases_sf"/>
</dbReference>
<dbReference type="SUPFAM" id="SSF53335">
    <property type="entry name" value="S-adenosyl-L-methionine-dependent methyltransferases"/>
    <property type="match status" value="1"/>
</dbReference>
<dbReference type="Proteomes" id="UP001597018">
    <property type="component" value="Unassembled WGS sequence"/>
</dbReference>
<dbReference type="GO" id="GO:0008168">
    <property type="term" value="F:methyltransferase activity"/>
    <property type="evidence" value="ECO:0007669"/>
    <property type="project" value="UniProtKB-KW"/>
</dbReference>
<dbReference type="GO" id="GO:0032259">
    <property type="term" value="P:methylation"/>
    <property type="evidence" value="ECO:0007669"/>
    <property type="project" value="UniProtKB-KW"/>
</dbReference>
<dbReference type="Pfam" id="PF13489">
    <property type="entry name" value="Methyltransf_23"/>
    <property type="match status" value="1"/>
</dbReference>
<evidence type="ECO:0000313" key="1">
    <source>
        <dbReference type="EMBL" id="MFD0923651.1"/>
    </source>
</evidence>
<sequence>MRAPIEDCYHEWAEVYAAIADDRDFAAQVGALESLCAPPGGPRALLDLFAGPAYHAVEAGRRGWLVSAVDASRSMREVALARGFPDAGRYHVCAVPDDLSATLPAEHFDCALVSRYSAGYLGVGDVERLLRELRDLLRPGGVAVFELHDVSAVAGGLHDLGIQARTATLADGTRIECYWPDGRVVWSADDYVVEMPVRIETDHPTSGRSTSRFASVEHIHSAASVRRLAERAGLSVVDEDLRCAFPESTPVILRKG</sequence>
<gene>
    <name evidence="1" type="ORF">ACFQ16_28235</name>
</gene>
<keyword evidence="1" id="KW-0808">Transferase</keyword>
<keyword evidence="1" id="KW-0489">Methyltransferase</keyword>
<proteinExistence type="predicted"/>
<evidence type="ECO:0000313" key="2">
    <source>
        <dbReference type="Proteomes" id="UP001597018"/>
    </source>
</evidence>
<name>A0ABW3G3Y4_9PSEU</name>
<keyword evidence="2" id="KW-1185">Reference proteome</keyword>
<comment type="caution">
    <text evidence="1">The sequence shown here is derived from an EMBL/GenBank/DDBJ whole genome shotgun (WGS) entry which is preliminary data.</text>
</comment>
<organism evidence="1 2">
    <name type="scientific">Saccharopolyspora rosea</name>
    <dbReference type="NCBI Taxonomy" id="524884"/>
    <lineage>
        <taxon>Bacteria</taxon>
        <taxon>Bacillati</taxon>
        <taxon>Actinomycetota</taxon>
        <taxon>Actinomycetes</taxon>
        <taxon>Pseudonocardiales</taxon>
        <taxon>Pseudonocardiaceae</taxon>
        <taxon>Saccharopolyspora</taxon>
    </lineage>
</organism>
<dbReference type="RefSeq" id="WP_263253143.1">
    <property type="nucleotide sequence ID" value="NZ_BAABLT010000039.1"/>
</dbReference>
<dbReference type="EMBL" id="JBHTIW010000039">
    <property type="protein sequence ID" value="MFD0923651.1"/>
    <property type="molecule type" value="Genomic_DNA"/>
</dbReference>